<feature type="region of interest" description="Disordered" evidence="1">
    <location>
        <begin position="1"/>
        <end position="26"/>
    </location>
</feature>
<reference evidence="2" key="1">
    <citation type="journal article" date="2023" name="Mol. Phylogenet. Evol.">
        <title>Genome-scale phylogeny and comparative genomics of the fungal order Sordariales.</title>
        <authorList>
            <person name="Hensen N."/>
            <person name="Bonometti L."/>
            <person name="Westerberg I."/>
            <person name="Brannstrom I.O."/>
            <person name="Guillou S."/>
            <person name="Cros-Aarteil S."/>
            <person name="Calhoun S."/>
            <person name="Haridas S."/>
            <person name="Kuo A."/>
            <person name="Mondo S."/>
            <person name="Pangilinan J."/>
            <person name="Riley R."/>
            <person name="LaButti K."/>
            <person name="Andreopoulos B."/>
            <person name="Lipzen A."/>
            <person name="Chen C."/>
            <person name="Yan M."/>
            <person name="Daum C."/>
            <person name="Ng V."/>
            <person name="Clum A."/>
            <person name="Steindorff A."/>
            <person name="Ohm R.A."/>
            <person name="Martin F."/>
            <person name="Silar P."/>
            <person name="Natvig D.O."/>
            <person name="Lalanne C."/>
            <person name="Gautier V."/>
            <person name="Ament-Velasquez S.L."/>
            <person name="Kruys A."/>
            <person name="Hutchinson M.I."/>
            <person name="Powell A.J."/>
            <person name="Barry K."/>
            <person name="Miller A.N."/>
            <person name="Grigoriev I.V."/>
            <person name="Debuchy R."/>
            <person name="Gladieux P."/>
            <person name="Hiltunen Thoren M."/>
            <person name="Johannesson H."/>
        </authorList>
    </citation>
    <scope>NUCLEOTIDE SEQUENCE</scope>
    <source>
        <strain evidence="2">PSN324</strain>
    </source>
</reference>
<gene>
    <name evidence="2" type="ORF">QBC42DRAFT_295105</name>
</gene>
<reference evidence="2" key="2">
    <citation type="submission" date="2023-06" db="EMBL/GenBank/DDBJ databases">
        <authorList>
            <consortium name="Lawrence Berkeley National Laboratory"/>
            <person name="Mondo S.J."/>
            <person name="Hensen N."/>
            <person name="Bonometti L."/>
            <person name="Westerberg I."/>
            <person name="Brannstrom I.O."/>
            <person name="Guillou S."/>
            <person name="Cros-Aarteil S."/>
            <person name="Calhoun S."/>
            <person name="Haridas S."/>
            <person name="Kuo A."/>
            <person name="Pangilinan J."/>
            <person name="Riley R."/>
            <person name="Labutti K."/>
            <person name="Andreopoulos B."/>
            <person name="Lipzen A."/>
            <person name="Chen C."/>
            <person name="Yanf M."/>
            <person name="Daum C."/>
            <person name="Ng V."/>
            <person name="Clum A."/>
            <person name="Steindorff A."/>
            <person name="Ohm R."/>
            <person name="Martin F."/>
            <person name="Silar P."/>
            <person name="Natvig D."/>
            <person name="Lalanne C."/>
            <person name="Gautier V."/>
            <person name="Ament-Velasquez S.L."/>
            <person name="Kruys A."/>
            <person name="Hutchinson M.I."/>
            <person name="Powell A.J."/>
            <person name="Barry K."/>
            <person name="Miller A.N."/>
            <person name="Grigoriev I.V."/>
            <person name="Debuchy R."/>
            <person name="Gladieux P."/>
            <person name="Thoren M.H."/>
            <person name="Johannesson H."/>
        </authorList>
    </citation>
    <scope>NUCLEOTIDE SEQUENCE</scope>
    <source>
        <strain evidence="2">PSN324</strain>
    </source>
</reference>
<feature type="compositionally biased region" description="Basic and acidic residues" evidence="1">
    <location>
        <begin position="52"/>
        <end position="66"/>
    </location>
</feature>
<feature type="compositionally biased region" description="Pro residues" evidence="1">
    <location>
        <begin position="200"/>
        <end position="210"/>
    </location>
</feature>
<feature type="compositionally biased region" description="Low complexity" evidence="1">
    <location>
        <begin position="158"/>
        <end position="188"/>
    </location>
</feature>
<dbReference type="Proteomes" id="UP001321749">
    <property type="component" value="Unassembled WGS sequence"/>
</dbReference>
<feature type="compositionally biased region" description="Low complexity" evidence="1">
    <location>
        <begin position="239"/>
        <end position="249"/>
    </location>
</feature>
<evidence type="ECO:0000313" key="2">
    <source>
        <dbReference type="EMBL" id="KAK4464481.1"/>
    </source>
</evidence>
<feature type="compositionally biased region" description="Low complexity" evidence="1">
    <location>
        <begin position="107"/>
        <end position="121"/>
    </location>
</feature>
<feature type="region of interest" description="Disordered" evidence="1">
    <location>
        <begin position="107"/>
        <end position="212"/>
    </location>
</feature>
<organism evidence="2 3">
    <name type="scientific">Cladorrhinum samala</name>
    <dbReference type="NCBI Taxonomy" id="585594"/>
    <lineage>
        <taxon>Eukaryota</taxon>
        <taxon>Fungi</taxon>
        <taxon>Dikarya</taxon>
        <taxon>Ascomycota</taxon>
        <taxon>Pezizomycotina</taxon>
        <taxon>Sordariomycetes</taxon>
        <taxon>Sordariomycetidae</taxon>
        <taxon>Sordariales</taxon>
        <taxon>Podosporaceae</taxon>
        <taxon>Cladorrhinum</taxon>
    </lineage>
</organism>
<feature type="compositionally biased region" description="Polar residues" evidence="1">
    <location>
        <begin position="140"/>
        <end position="157"/>
    </location>
</feature>
<sequence length="353" mass="38312">MDRPGLPNSLHTAHVDDTSARQSHSLATHVRTHRYPNPTAPHLEISVILPEDHGHEDDDNEPENHKPTHTPSHSRSRWPMTRSRITATRITSITEVVSIVTETEIVTMDTPTSGTTASTSTEQHGQPKISTQRSQSQTTKTGPLSSVRSATSYTCSLTTSKPPTTKISTDYGTTLSTTSLTPSSLGLPILPPKNESETPLAPPAPPPPLLPTATSTYPLVPFLPTSTFTTSITTTTTATTTTTTTLPITSGPAVTNPQPSTPNPRFLHPVKFYIVLIIPLRVSNPSGRFIRLDNQHRCVFPLFSPDAGSCRTPRGRPARRAEKKRDRGGVPDELLLGVCTGRLGVRECCQIHR</sequence>
<feature type="region of interest" description="Disordered" evidence="1">
    <location>
        <begin position="52"/>
        <end position="86"/>
    </location>
</feature>
<feature type="compositionally biased region" description="Low complexity" evidence="1">
    <location>
        <begin position="130"/>
        <end position="139"/>
    </location>
</feature>
<comment type="caution">
    <text evidence="2">The sequence shown here is derived from an EMBL/GenBank/DDBJ whole genome shotgun (WGS) entry which is preliminary data.</text>
</comment>
<feature type="region of interest" description="Disordered" evidence="1">
    <location>
        <begin position="239"/>
        <end position="262"/>
    </location>
</feature>
<protein>
    <submittedName>
        <fullName evidence="2">Uncharacterized protein</fullName>
    </submittedName>
</protein>
<dbReference type="EMBL" id="MU864948">
    <property type="protein sequence ID" value="KAK4464481.1"/>
    <property type="molecule type" value="Genomic_DNA"/>
</dbReference>
<accession>A0AAV9HZJ3</accession>
<evidence type="ECO:0000256" key="1">
    <source>
        <dbReference type="SAM" id="MobiDB-lite"/>
    </source>
</evidence>
<name>A0AAV9HZJ3_9PEZI</name>
<evidence type="ECO:0000313" key="3">
    <source>
        <dbReference type="Proteomes" id="UP001321749"/>
    </source>
</evidence>
<proteinExistence type="predicted"/>
<dbReference type="AlphaFoldDB" id="A0AAV9HZJ3"/>
<keyword evidence="3" id="KW-1185">Reference proteome</keyword>